<dbReference type="OrthoDB" id="21416at2759"/>
<keyword evidence="2" id="KW-0040">ANK repeat</keyword>
<dbReference type="Pfam" id="PF12796">
    <property type="entry name" value="Ank_2"/>
    <property type="match status" value="3"/>
</dbReference>
<dbReference type="Gene3D" id="1.25.40.20">
    <property type="entry name" value="Ankyrin repeat-containing domain"/>
    <property type="match status" value="7"/>
</dbReference>
<gene>
    <name evidence="5" type="ORF">PENSUB_3736</name>
</gene>
<dbReference type="SUPFAM" id="SSF48403">
    <property type="entry name" value="Ankyrin repeat"/>
    <property type="match status" value="4"/>
</dbReference>
<dbReference type="InterPro" id="IPR052391">
    <property type="entry name" value="E3_Ligase-Neurotoxin"/>
</dbReference>
<protein>
    <submittedName>
        <fullName evidence="5">Ankyrin-3</fullName>
    </submittedName>
</protein>
<keyword evidence="6" id="KW-1185">Reference proteome</keyword>
<feature type="domain" description="Nephrocystin 3-like N-terminal" evidence="4">
    <location>
        <begin position="42"/>
        <end position="220"/>
    </location>
</feature>
<dbReference type="PROSITE" id="PS50297">
    <property type="entry name" value="ANK_REP_REGION"/>
    <property type="match status" value="4"/>
</dbReference>
<evidence type="ECO:0000259" key="4">
    <source>
        <dbReference type="Pfam" id="PF24883"/>
    </source>
</evidence>
<dbReference type="Pfam" id="PF24883">
    <property type="entry name" value="NPHP3_N"/>
    <property type="match status" value="1"/>
</dbReference>
<dbReference type="STRING" id="1316194.A0A1Q5UEM0"/>
<evidence type="ECO:0000313" key="6">
    <source>
        <dbReference type="Proteomes" id="UP000186955"/>
    </source>
</evidence>
<evidence type="ECO:0000313" key="5">
    <source>
        <dbReference type="EMBL" id="OKP10916.1"/>
    </source>
</evidence>
<feature type="repeat" description="ANK" evidence="2">
    <location>
        <begin position="686"/>
        <end position="718"/>
    </location>
</feature>
<dbReference type="Pfam" id="PF13857">
    <property type="entry name" value="Ank_5"/>
    <property type="match status" value="1"/>
</dbReference>
<comment type="caution">
    <text evidence="5">The sequence shown here is derived from an EMBL/GenBank/DDBJ whole genome shotgun (WGS) entry which is preliminary data.</text>
</comment>
<feature type="region of interest" description="Disordered" evidence="3">
    <location>
        <begin position="1552"/>
        <end position="1581"/>
    </location>
</feature>
<evidence type="ECO:0000256" key="3">
    <source>
        <dbReference type="SAM" id="MobiDB-lite"/>
    </source>
</evidence>
<dbReference type="PANTHER" id="PTHR24133">
    <property type="entry name" value="ANKYRIN DOMAIN-CONTAINING"/>
    <property type="match status" value="1"/>
</dbReference>
<dbReference type="Proteomes" id="UP000186955">
    <property type="component" value="Unassembled WGS sequence"/>
</dbReference>
<feature type="repeat" description="ANK" evidence="2">
    <location>
        <begin position="1460"/>
        <end position="1498"/>
    </location>
</feature>
<dbReference type="PANTHER" id="PTHR24133:SF40">
    <property type="entry name" value="ANKYRIN REPEAT DOMAIN 44"/>
    <property type="match status" value="1"/>
</dbReference>
<sequence length="1957" mass="217685">MYLPQPPVGLPKNKATKPDFVPIESLVSSGDFQRNLRCRAPGTGSWIFDTPEYTSWHDGDLQNILTIHGPSGTGKSVLAASIAERLHQTEKDIPLLFCPQRLQTPLVKSPWRRSLSSILVRDWLAQAFKFAPDLHGKVRDLARRSKRSSYFAKWEWKDLHDVNLMQLWSLLTEAIEAIPKIYCVIDGVNAFQDAEDTEFLKEMLKWKDLHPGTVKILFTSNSTAPIEGEIRLDMDNELVCQDVRTFLNAELQSFDVPDDTGSLIRDAFSEKPFLHTRLGLFVLKQDSNVMAISQLLDGVTPTLYELYDLILEKCSTGPFVPSDYRRSILSLSLYPARRPRRPELLAALEVVYGPEAKDINLIKSAFGPLLEILGDGTLTILWKSFISYLHDENRSPESQALVPVISPEDAHQHLATISMKVLMGRFNDEKKLEDVNKSKEWSAATRFQPFLDYAASNWFLHTRELPIITGELRELLLQWFGERQECAYRWTEELCAPDPEKIDSITPIHIAAWTGAVSMIQIAVEAGCSYNDTMSDGTSPLAIASKYGHEDVVVYLLPRGADPNLVDRGGDNAIDLAARCNHLTLVQILIQANADVNVTEEESERARNYRGGCSSGGCDTPYPRRSSAFSKALMAQRTEIIRYLLPFATDPNEIAQGIDTAATKGDIPMLELLLSSPLANVNGKWSDDTPLFRAGLPHNYETMKFLLERGADPNLASRGLRSHGCVMVGWMPGDPDSIPLHAVAGFDVGGEHHGGSAEEARKCCQLLLDAGSNVNAQGHCYMTPLHISASKNLTGVMELLLQHGADPNMTDQQGQTVFDSLHGNKESLRTIHILAKHGLKLDEPRGPKRIIPLFSLFKDTRGFGKDLDPLKLAPYVSDWNVTDEDGNTFLNLMTNANYASEPNFFSQLVQLGCDPRKKNKDGLEPLHKLCHFYQVYNLDKVEAVGHILVNAGGDIEAKDAKGCTPLHHLVQTLRNRDPENQEPISKFVRTYGPNVNATDGDGNSALHMLFEGRPSEIFKDLVVNLGADARATNRAGESLMHVLMRGSLAEDAAIPVQLVQQLAEYGISSTHQDQSGNTPLHVLCQTRLSSKASTWPSNEAVDLLLSLDDGLTLEMENHRGLRQIHTAAANNKLLVAKLISKGASTSNTTKNGQNILHIAASAREGDIVGFMVDHYQKNGNLGLFLDQPDEVGCTPLHAACKVGFHESVRLLVEAGAKLDARDNAGCTPLDICKQLLDEVVKNSGDAWDSNISYGYQPYQHGQFGSEPNTQTNDGGQMMEIIYFLGQAMDESPVLRGDYMPNTQRRVYRQSCFAPVIRKGDYGVFRKCIDQGMKFTPRDNKRILDPLTIVVNGGYAFLFDLIAQSFPNNSFFMGNEDVAPYFLTAITRTQPNMQILQLLVEKFGADVNMRKRGSTSIWTGQYDACESGALHIIARGYIWWHKEALKYLLAKGADPNLKDGKGRTALQLAVKSAYHGAFMSKEIMWILLEHGADPNLPDESGIAPLDEKIRDPEVTELLVRFGGKPNHPDRSFALCKAITKRDLQAVRDLLESGQDPNILPPEEPQLSDSSTQAGGPSKKRKAPFDMAAFLNRPRMGYPLEIAVTDISDVNRHPDALTIIRLLLEHGADPFKQSKHNEKTTILHHLLENAESADVCEILLGLDGLGLETRDSCGNTLFLAACKYWERRWKSILDVHPMRYMALRQRGADIRVTNNNGDNALHIVVSLPGRHRDEKDRKAAMSTLIGQCPELVHQRNNDGFTPFQTAWKNNDSDWSWQVLLDAGADFTTAAPDGTTVLHASLTVRPDGVKWVKRFLDIGLDLNARNRDGETPVFAWVRSPQPLVDEMQQLLKAPDESLDDTDEEEEEGLFIRTISFLKEAGFDFHLVNSHGQNLLHVIAQSGVEKRGIFGDPAPRRALILFKEFVAYGLDPSVQDTRGWTALDYVLSTGNEKLSDWYAAR</sequence>
<feature type="repeat" description="ANK" evidence="2">
    <location>
        <begin position="536"/>
        <end position="568"/>
    </location>
</feature>
<evidence type="ECO:0000256" key="2">
    <source>
        <dbReference type="PROSITE-ProRule" id="PRU00023"/>
    </source>
</evidence>
<reference evidence="5 6" key="1">
    <citation type="submission" date="2016-10" db="EMBL/GenBank/DDBJ databases">
        <title>Genome sequence of the ascomycete fungus Penicillium subrubescens.</title>
        <authorList>
            <person name="De Vries R.P."/>
            <person name="Peng M."/>
            <person name="Dilokpimol A."/>
            <person name="Hilden K."/>
            <person name="Makela M.R."/>
            <person name="Grigoriev I."/>
            <person name="Riley R."/>
            <person name="Granchi Z."/>
        </authorList>
    </citation>
    <scope>NUCLEOTIDE SEQUENCE [LARGE SCALE GENOMIC DNA]</scope>
    <source>
        <strain evidence="5 6">CBS 132785</strain>
    </source>
</reference>
<keyword evidence="1" id="KW-0677">Repeat</keyword>
<dbReference type="SUPFAM" id="SSF52540">
    <property type="entry name" value="P-loop containing nucleoside triphosphate hydrolases"/>
    <property type="match status" value="1"/>
</dbReference>
<proteinExistence type="predicted"/>
<organism evidence="5 6">
    <name type="scientific">Penicillium subrubescens</name>
    <dbReference type="NCBI Taxonomy" id="1316194"/>
    <lineage>
        <taxon>Eukaryota</taxon>
        <taxon>Fungi</taxon>
        <taxon>Dikarya</taxon>
        <taxon>Ascomycota</taxon>
        <taxon>Pezizomycotina</taxon>
        <taxon>Eurotiomycetes</taxon>
        <taxon>Eurotiomycetidae</taxon>
        <taxon>Eurotiales</taxon>
        <taxon>Aspergillaceae</taxon>
        <taxon>Penicillium</taxon>
    </lineage>
</organism>
<feature type="repeat" description="ANK" evidence="2">
    <location>
        <begin position="1191"/>
        <end position="1223"/>
    </location>
</feature>
<dbReference type="InterPro" id="IPR056884">
    <property type="entry name" value="NPHP3-like_N"/>
</dbReference>
<evidence type="ECO:0000256" key="1">
    <source>
        <dbReference type="ARBA" id="ARBA00022737"/>
    </source>
</evidence>
<dbReference type="EMBL" id="MNBE01000310">
    <property type="protein sequence ID" value="OKP10916.1"/>
    <property type="molecule type" value="Genomic_DNA"/>
</dbReference>
<name>A0A1Q5UEM0_9EURO</name>
<dbReference type="Gene3D" id="3.40.50.300">
    <property type="entry name" value="P-loop containing nucleotide triphosphate hydrolases"/>
    <property type="match status" value="1"/>
</dbReference>
<accession>A0A1Q5UEM0</accession>
<dbReference type="PROSITE" id="PS50088">
    <property type="entry name" value="ANK_REPEAT"/>
    <property type="match status" value="6"/>
</dbReference>
<dbReference type="InterPro" id="IPR002110">
    <property type="entry name" value="Ankyrin_rpt"/>
</dbReference>
<dbReference type="SMART" id="SM00248">
    <property type="entry name" value="ANK"/>
    <property type="match status" value="20"/>
</dbReference>
<feature type="repeat" description="ANK" evidence="2">
    <location>
        <begin position="783"/>
        <end position="812"/>
    </location>
</feature>
<dbReference type="InterPro" id="IPR027417">
    <property type="entry name" value="P-loop_NTPase"/>
</dbReference>
<dbReference type="InterPro" id="IPR036770">
    <property type="entry name" value="Ankyrin_rpt-contain_sf"/>
</dbReference>
<feature type="repeat" description="ANK" evidence="2">
    <location>
        <begin position="569"/>
        <end position="601"/>
    </location>
</feature>
<dbReference type="PRINTS" id="PR01415">
    <property type="entry name" value="ANKYRIN"/>
</dbReference>